<reference evidence="1 2" key="1">
    <citation type="submission" date="2019-11" db="EMBL/GenBank/DDBJ databases">
        <title>Comparison of genomes from free-living endosymbiotic cyanobacteria isolated from Azolla.</title>
        <authorList>
            <person name="Thiel T."/>
            <person name="Pratte B."/>
        </authorList>
    </citation>
    <scope>NUCLEOTIDE SEQUENCE [LARGE SCALE GENOMIC DNA]</scope>
    <source>
        <strain evidence="1 2">N2B</strain>
    </source>
</reference>
<keyword evidence="2" id="KW-1185">Reference proteome</keyword>
<dbReference type="Proteomes" id="UP000570851">
    <property type="component" value="Unassembled WGS sequence"/>
</dbReference>
<gene>
    <name evidence="1" type="ORF">GNE12_16570</name>
</gene>
<sequence length="385" mass="42076">MAKTISSRVELSPHLTISSDLTSNQRQTDEVKVNTNSSRLGEYPQLQLSATGMQVVHATNGRIRIKATDGSFSANIKTITQHLKQYKSVREVASNEQTLSMVIIFDENQLSLPQMLGILQQLNIQTSQNSPLSDPFAPWKSVDFWKEQTVSFIPLMTGLAVTGGLGVSGLAAIPLYMITADATRLVIDYLEPQITGSDAVKESAKAVIVTEESKPESAGNRITKTTIKSAKVTYSIVHEIPGRIRFHIPQIASDRAYAKRLERLLKADPLVNNVRINRDAASLAIAYQSGKVATSHWVSLMELAMQTTPPTQPITKINQSADIAVEKLSTTSPTLVAEAVSQPTQPTETEFSPSANQTLNISDFWVDMKPAALSYSLNFIANLPL</sequence>
<protein>
    <submittedName>
        <fullName evidence="1">Uncharacterized protein</fullName>
    </submittedName>
</protein>
<evidence type="ECO:0000313" key="2">
    <source>
        <dbReference type="Proteomes" id="UP000570851"/>
    </source>
</evidence>
<comment type="caution">
    <text evidence="1">The sequence shown here is derived from an EMBL/GenBank/DDBJ whole genome shotgun (WGS) entry which is preliminary data.</text>
</comment>
<dbReference type="RefSeq" id="WP_011321716.1">
    <property type="nucleotide sequence ID" value="NZ_JACKZP010000066.1"/>
</dbReference>
<dbReference type="EMBL" id="JACKZP010000066">
    <property type="protein sequence ID" value="MBC1303526.1"/>
    <property type="molecule type" value="Genomic_DNA"/>
</dbReference>
<accession>A0ABR6SAT1</accession>
<evidence type="ECO:0000313" key="1">
    <source>
        <dbReference type="EMBL" id="MBC1303526.1"/>
    </source>
</evidence>
<name>A0ABR6SAT1_ANAVA</name>
<dbReference type="GeneID" id="58722639"/>
<organism evidence="1 2">
    <name type="scientific">Trichormus variabilis N2B</name>
    <dbReference type="NCBI Taxonomy" id="2681315"/>
    <lineage>
        <taxon>Bacteria</taxon>
        <taxon>Bacillati</taxon>
        <taxon>Cyanobacteriota</taxon>
        <taxon>Cyanophyceae</taxon>
        <taxon>Nostocales</taxon>
        <taxon>Nostocaceae</taxon>
        <taxon>Trichormus</taxon>
    </lineage>
</organism>
<proteinExistence type="predicted"/>
<dbReference type="Pfam" id="PF19991">
    <property type="entry name" value="HMA_2"/>
    <property type="match status" value="1"/>
</dbReference>